<dbReference type="SMART" id="SM00651">
    <property type="entry name" value="Sm"/>
    <property type="match status" value="1"/>
</dbReference>
<sequence>MSSVGLGKGVGIPVKLMHESEGHVITVPSLHSFLSFSLSLTKTFLSCAQQVELKSGELYRGTLVEAEDNWNCQLTNVSHTARDGKHSSLENCYLRGSKIRMVIVPDMLKNAPMFKKIDPRTKSVLAGGGKK</sequence>
<dbReference type="AlphaFoldDB" id="K8FCQ6"/>
<dbReference type="Proteomes" id="UP000198341">
    <property type="component" value="Chromosome 14"/>
</dbReference>
<dbReference type="InterPro" id="IPR047575">
    <property type="entry name" value="Sm"/>
</dbReference>
<gene>
    <name evidence="10" type="ordered locus">Bathy14g00600</name>
</gene>
<evidence type="ECO:0000256" key="2">
    <source>
        <dbReference type="ARBA" id="ARBA00008146"/>
    </source>
</evidence>
<dbReference type="CDD" id="cd01721">
    <property type="entry name" value="Sm_D3"/>
    <property type="match status" value="1"/>
</dbReference>
<dbReference type="PROSITE" id="PS52002">
    <property type="entry name" value="SM"/>
    <property type="match status" value="1"/>
</dbReference>
<dbReference type="PANTHER" id="PTHR23338">
    <property type="entry name" value="SMALL NUCLEAR RIBONUCLEOPROTEIN SM"/>
    <property type="match status" value="1"/>
</dbReference>
<feature type="domain" description="Sm" evidence="9">
    <location>
        <begin position="36"/>
        <end position="108"/>
    </location>
</feature>
<dbReference type="KEGG" id="bpg:Bathy14g00600"/>
<dbReference type="InterPro" id="IPR010920">
    <property type="entry name" value="LSM_dom_sf"/>
</dbReference>
<dbReference type="eggNOG" id="KOG3172">
    <property type="taxonomic scope" value="Eukaryota"/>
</dbReference>
<dbReference type="Gene3D" id="2.30.30.100">
    <property type="match status" value="1"/>
</dbReference>
<evidence type="ECO:0000256" key="4">
    <source>
        <dbReference type="ARBA" id="ARBA00022664"/>
    </source>
</evidence>
<accession>K8FCQ6</accession>
<dbReference type="InterPro" id="IPR034099">
    <property type="entry name" value="SmD3"/>
</dbReference>
<keyword evidence="6 8" id="KW-0539">Nucleus</keyword>
<dbReference type="RefSeq" id="XP_007509291.1">
    <property type="nucleotide sequence ID" value="XM_007509229.1"/>
</dbReference>
<organism evidence="10 11">
    <name type="scientific">Bathycoccus prasinos</name>
    <dbReference type="NCBI Taxonomy" id="41875"/>
    <lineage>
        <taxon>Eukaryota</taxon>
        <taxon>Viridiplantae</taxon>
        <taxon>Chlorophyta</taxon>
        <taxon>Mamiellophyceae</taxon>
        <taxon>Mamiellales</taxon>
        <taxon>Bathycoccaceae</taxon>
        <taxon>Bathycoccus</taxon>
    </lineage>
</organism>
<dbReference type="GO" id="GO:0005681">
    <property type="term" value="C:spliceosomal complex"/>
    <property type="evidence" value="ECO:0007669"/>
    <property type="project" value="InterPro"/>
</dbReference>
<evidence type="ECO:0000256" key="6">
    <source>
        <dbReference type="ARBA" id="ARBA00023242"/>
    </source>
</evidence>
<evidence type="ECO:0000313" key="10">
    <source>
        <dbReference type="EMBL" id="CCO19748.1"/>
    </source>
</evidence>
<dbReference type="InterPro" id="IPR027141">
    <property type="entry name" value="LSm4/Sm_D1/D3"/>
</dbReference>
<keyword evidence="5 8" id="KW-0508">mRNA splicing</keyword>
<keyword evidence="11" id="KW-1185">Reference proteome</keyword>
<keyword evidence="4 8" id="KW-0507">mRNA processing</keyword>
<dbReference type="InterPro" id="IPR001163">
    <property type="entry name" value="Sm_dom_euk/arc"/>
</dbReference>
<dbReference type="OrthoDB" id="6425924at2759"/>
<dbReference type="FunFam" id="2.30.30.100:FF:000002">
    <property type="entry name" value="Small nuclear ribonucleoprotein Sm D3"/>
    <property type="match status" value="1"/>
</dbReference>
<dbReference type="Pfam" id="PF01423">
    <property type="entry name" value="LSM"/>
    <property type="match status" value="1"/>
</dbReference>
<keyword evidence="7 8" id="KW-0687">Ribonucleoprotein</keyword>
<evidence type="ECO:0000256" key="1">
    <source>
        <dbReference type="ARBA" id="ARBA00004123"/>
    </source>
</evidence>
<comment type="similarity">
    <text evidence="2 8">Belongs to the snRNP core protein family.</text>
</comment>
<comment type="subcellular location">
    <subcellularLocation>
        <location evidence="8">Cytoplasm</location>
        <location evidence="8">Cytosol</location>
    </subcellularLocation>
    <subcellularLocation>
        <location evidence="1 8">Nucleus</location>
    </subcellularLocation>
    <text evidence="8">SMN-mediated assembly into core snRNPs occurs in the cytosol before SMN-mediated transport to the nucleus to be included in spliceosomes.</text>
</comment>
<dbReference type="STRING" id="41875.K8FCQ6"/>
<dbReference type="SUPFAM" id="SSF50182">
    <property type="entry name" value="Sm-like ribonucleoproteins"/>
    <property type="match status" value="1"/>
</dbReference>
<dbReference type="GO" id="GO:0005829">
    <property type="term" value="C:cytosol"/>
    <property type="evidence" value="ECO:0007669"/>
    <property type="project" value="UniProtKB-SubCell"/>
</dbReference>
<evidence type="ECO:0000256" key="3">
    <source>
        <dbReference type="ARBA" id="ARBA00022490"/>
    </source>
</evidence>
<name>K8FCQ6_9CHLO</name>
<proteinExistence type="inferred from homology"/>
<evidence type="ECO:0000256" key="5">
    <source>
        <dbReference type="ARBA" id="ARBA00023187"/>
    </source>
</evidence>
<dbReference type="GO" id="GO:0000387">
    <property type="term" value="P:spliceosomal snRNP assembly"/>
    <property type="evidence" value="ECO:0007669"/>
    <property type="project" value="UniProtKB-UniRule"/>
</dbReference>
<protein>
    <recommendedName>
        <fullName evidence="8">Small nuclear ribonucleoprotein Sm D3</fullName>
        <shortName evidence="8">Sm-D3</shortName>
    </recommendedName>
    <alternativeName>
        <fullName evidence="8">snRNP core protein D3</fullName>
    </alternativeName>
</protein>
<reference evidence="10 11" key="1">
    <citation type="submission" date="2011-10" db="EMBL/GenBank/DDBJ databases">
        <authorList>
            <person name="Genoscope - CEA"/>
        </authorList>
    </citation>
    <scope>NUCLEOTIDE SEQUENCE [LARGE SCALE GENOMIC DNA]</scope>
    <source>
        <strain evidence="10 11">RCC 1105</strain>
    </source>
</reference>
<dbReference type="GeneID" id="19011751"/>
<keyword evidence="3 8" id="KW-0963">Cytoplasm</keyword>
<evidence type="ECO:0000259" key="9">
    <source>
        <dbReference type="PROSITE" id="PS52002"/>
    </source>
</evidence>
<dbReference type="GO" id="GO:0003723">
    <property type="term" value="F:RNA binding"/>
    <property type="evidence" value="ECO:0007669"/>
    <property type="project" value="InterPro"/>
</dbReference>
<evidence type="ECO:0000313" key="11">
    <source>
        <dbReference type="Proteomes" id="UP000198341"/>
    </source>
</evidence>
<comment type="function">
    <text evidence="8">Core component of the spliceosomal U1, U2, U4 and U5 small nuclear ribonucleoproteins (snRNPs), the building blocks of the spliceosome.</text>
</comment>
<dbReference type="EMBL" id="FO082265">
    <property type="protein sequence ID" value="CCO19748.1"/>
    <property type="molecule type" value="Genomic_DNA"/>
</dbReference>
<evidence type="ECO:0000256" key="8">
    <source>
        <dbReference type="RuleBase" id="RU365050"/>
    </source>
</evidence>
<evidence type="ECO:0000256" key="7">
    <source>
        <dbReference type="ARBA" id="ARBA00023274"/>
    </source>
</evidence>